<proteinExistence type="predicted"/>
<dbReference type="InterPro" id="IPR002798">
    <property type="entry name" value="SpoIIM-like"/>
</dbReference>
<feature type="transmembrane region" description="Helical" evidence="1">
    <location>
        <begin position="178"/>
        <end position="200"/>
    </location>
</feature>
<evidence type="ECO:0000313" key="2">
    <source>
        <dbReference type="EMBL" id="MBA0085870.1"/>
    </source>
</evidence>
<evidence type="ECO:0000313" key="3">
    <source>
        <dbReference type="Proteomes" id="UP000567293"/>
    </source>
</evidence>
<dbReference type="PANTHER" id="PTHR35337:SF1">
    <property type="entry name" value="SLR1478 PROTEIN"/>
    <property type="match status" value="1"/>
</dbReference>
<keyword evidence="1" id="KW-0472">Membrane</keyword>
<dbReference type="PANTHER" id="PTHR35337">
    <property type="entry name" value="SLR1478 PROTEIN"/>
    <property type="match status" value="1"/>
</dbReference>
<gene>
    <name evidence="2" type="ORF">HRJ53_12805</name>
</gene>
<keyword evidence="3" id="KW-1185">Reference proteome</keyword>
<feature type="non-terminal residue" evidence="2">
    <location>
        <position position="202"/>
    </location>
</feature>
<keyword evidence="1" id="KW-1133">Transmembrane helix</keyword>
<dbReference type="Pfam" id="PF01944">
    <property type="entry name" value="SpoIIM"/>
    <property type="match status" value="1"/>
</dbReference>
<protein>
    <submittedName>
        <fullName evidence="2">Stage II sporulation protein M</fullName>
    </submittedName>
</protein>
<dbReference type="EMBL" id="JACDQQ010001247">
    <property type="protein sequence ID" value="MBA0085870.1"/>
    <property type="molecule type" value="Genomic_DNA"/>
</dbReference>
<accession>A0A7V8NRI1</accession>
<organism evidence="2 3">
    <name type="scientific">Candidatus Acidiferrum panamense</name>
    <dbReference type="NCBI Taxonomy" id="2741543"/>
    <lineage>
        <taxon>Bacteria</taxon>
        <taxon>Pseudomonadati</taxon>
        <taxon>Acidobacteriota</taxon>
        <taxon>Terriglobia</taxon>
        <taxon>Candidatus Acidiferrales</taxon>
        <taxon>Candidatus Acidiferrum</taxon>
    </lineage>
</organism>
<reference evidence="2" key="1">
    <citation type="submission" date="2020-06" db="EMBL/GenBank/DDBJ databases">
        <title>Legume-microbial interactions unlock mineral nutrients during tropical forest succession.</title>
        <authorList>
            <person name="Epihov D.Z."/>
        </authorList>
    </citation>
    <scope>NUCLEOTIDE SEQUENCE [LARGE SCALE GENOMIC DNA]</scope>
    <source>
        <strain evidence="2">Pan2503</strain>
    </source>
</reference>
<evidence type="ECO:0000256" key="1">
    <source>
        <dbReference type="SAM" id="Phobius"/>
    </source>
</evidence>
<name>A0A7V8NRI1_9BACT</name>
<comment type="caution">
    <text evidence="2">The sequence shown here is derived from an EMBL/GenBank/DDBJ whole genome shotgun (WGS) entry which is preliminary data.</text>
</comment>
<feature type="transmembrane region" description="Helical" evidence="1">
    <location>
        <begin position="106"/>
        <end position="127"/>
    </location>
</feature>
<sequence>MILDLARFTAVERPYWEELESVLGKFETDPGLRMSLDQVQRLHYLYERCSADLARLDTFSTEPRLRDFLESLVSRAYSQIHETRARLTLRWKALLRAFPCAFRRRAGAFGLAAGITVFGAAFGWFAIRYDPQAKAVLMPFPGLMEPPQQRVAKEESAKIDRLKGVKATFSAELMTHNIQVAVLALAAGITWGAGTLIVLFDN</sequence>
<keyword evidence="1" id="KW-0812">Transmembrane</keyword>
<dbReference type="AlphaFoldDB" id="A0A7V8NRI1"/>
<dbReference type="Proteomes" id="UP000567293">
    <property type="component" value="Unassembled WGS sequence"/>
</dbReference>